<dbReference type="EMBL" id="VSWD01000011">
    <property type="protein sequence ID" value="KAK3087312.1"/>
    <property type="molecule type" value="Genomic_DNA"/>
</dbReference>
<name>A0AA89BLS8_PINIB</name>
<dbReference type="GO" id="GO:0016460">
    <property type="term" value="C:myosin II complex"/>
    <property type="evidence" value="ECO:0007669"/>
    <property type="project" value="TreeGrafter"/>
</dbReference>
<dbReference type="InterPro" id="IPR002048">
    <property type="entry name" value="EF_hand_dom"/>
</dbReference>
<keyword evidence="3" id="KW-0514">Muscle protein</keyword>
<dbReference type="InterPro" id="IPR011992">
    <property type="entry name" value="EF-hand-dom_pair"/>
</dbReference>
<dbReference type="InterPro" id="IPR018247">
    <property type="entry name" value="EF_Hand_1_Ca_BS"/>
</dbReference>
<gene>
    <name evidence="5" type="ORF">FSP39_004527</name>
</gene>
<feature type="domain" description="EF-hand" evidence="4">
    <location>
        <begin position="1"/>
        <end position="32"/>
    </location>
</feature>
<dbReference type="PROSITE" id="PS50222">
    <property type="entry name" value="EF_HAND_2"/>
    <property type="match status" value="3"/>
</dbReference>
<evidence type="ECO:0000313" key="5">
    <source>
        <dbReference type="EMBL" id="KAK3087312.1"/>
    </source>
</evidence>
<sequence length="159" mass="18028">EFKRIFRRLDNNGDGRVSAAELGRAMKLMGKNPTKKDMKEVMEQARAIMTQVDKNGDGYMQYPEFERIMAGVSVDIDYEKELLIGAFKKFDLNGDGFISKEELMKVLTKMGDKMPEEEAEAMVKEADLNGDGLISYDGKFIHASNISLDQQKKIVYATR</sequence>
<dbReference type="FunFam" id="1.10.238.10:FF:000001">
    <property type="entry name" value="Calmodulin 1"/>
    <property type="match status" value="1"/>
</dbReference>
<reference evidence="5" key="1">
    <citation type="submission" date="2019-08" db="EMBL/GenBank/DDBJ databases">
        <title>The improved chromosome-level genome for the pearl oyster Pinctada fucata martensii using PacBio sequencing and Hi-C.</title>
        <authorList>
            <person name="Zheng Z."/>
        </authorList>
    </citation>
    <scope>NUCLEOTIDE SEQUENCE</scope>
    <source>
        <strain evidence="5">ZZ-2019</strain>
        <tissue evidence="5">Adductor muscle</tissue>
    </source>
</reference>
<dbReference type="Gene3D" id="1.10.238.10">
    <property type="entry name" value="EF-hand"/>
    <property type="match status" value="2"/>
</dbReference>
<dbReference type="GO" id="GO:0005509">
    <property type="term" value="F:calcium ion binding"/>
    <property type="evidence" value="ECO:0007669"/>
    <property type="project" value="InterPro"/>
</dbReference>
<dbReference type="CDD" id="cd00051">
    <property type="entry name" value="EFh"/>
    <property type="match status" value="2"/>
</dbReference>
<comment type="caution">
    <text evidence="5">The sequence shown here is derived from an EMBL/GenBank/DDBJ whole genome shotgun (WGS) entry which is preliminary data.</text>
</comment>
<keyword evidence="1" id="KW-0677">Repeat</keyword>
<organism evidence="5 6">
    <name type="scientific">Pinctada imbricata</name>
    <name type="common">Atlantic pearl-oyster</name>
    <name type="synonym">Pinctada martensii</name>
    <dbReference type="NCBI Taxonomy" id="66713"/>
    <lineage>
        <taxon>Eukaryota</taxon>
        <taxon>Metazoa</taxon>
        <taxon>Spiralia</taxon>
        <taxon>Lophotrochozoa</taxon>
        <taxon>Mollusca</taxon>
        <taxon>Bivalvia</taxon>
        <taxon>Autobranchia</taxon>
        <taxon>Pteriomorphia</taxon>
        <taxon>Pterioida</taxon>
        <taxon>Pterioidea</taxon>
        <taxon>Pteriidae</taxon>
        <taxon>Pinctada</taxon>
    </lineage>
</organism>
<dbReference type="SMART" id="SM00054">
    <property type="entry name" value="EFh"/>
    <property type="match status" value="4"/>
</dbReference>
<protein>
    <recommendedName>
        <fullName evidence="4">EF-hand domain-containing protein</fullName>
    </recommendedName>
</protein>
<dbReference type="SUPFAM" id="SSF47473">
    <property type="entry name" value="EF-hand"/>
    <property type="match status" value="1"/>
</dbReference>
<evidence type="ECO:0000313" key="6">
    <source>
        <dbReference type="Proteomes" id="UP001186944"/>
    </source>
</evidence>
<feature type="non-terminal residue" evidence="5">
    <location>
        <position position="1"/>
    </location>
</feature>
<accession>A0AA89BLS8</accession>
<feature type="domain" description="EF-hand" evidence="4">
    <location>
        <begin position="40"/>
        <end position="75"/>
    </location>
</feature>
<dbReference type="Proteomes" id="UP001186944">
    <property type="component" value="Unassembled WGS sequence"/>
</dbReference>
<dbReference type="PANTHER" id="PTHR23048">
    <property type="entry name" value="MYOSIN LIGHT CHAIN 1, 3"/>
    <property type="match status" value="1"/>
</dbReference>
<dbReference type="Pfam" id="PF13499">
    <property type="entry name" value="EF-hand_7"/>
    <property type="match status" value="2"/>
</dbReference>
<evidence type="ECO:0000256" key="1">
    <source>
        <dbReference type="ARBA" id="ARBA00022737"/>
    </source>
</evidence>
<evidence type="ECO:0000256" key="3">
    <source>
        <dbReference type="ARBA" id="ARBA00023179"/>
    </source>
</evidence>
<dbReference type="AlphaFoldDB" id="A0AA89BLS8"/>
<evidence type="ECO:0000259" key="4">
    <source>
        <dbReference type="PROSITE" id="PS50222"/>
    </source>
</evidence>
<dbReference type="PROSITE" id="PS00018">
    <property type="entry name" value="EF_HAND_1"/>
    <property type="match status" value="3"/>
</dbReference>
<proteinExistence type="predicted"/>
<dbReference type="InterPro" id="IPR050230">
    <property type="entry name" value="CALM/Myosin/TropC-like"/>
</dbReference>
<keyword evidence="6" id="KW-1185">Reference proteome</keyword>
<evidence type="ECO:0000256" key="2">
    <source>
        <dbReference type="ARBA" id="ARBA00022837"/>
    </source>
</evidence>
<dbReference type="PANTHER" id="PTHR23048:SF59">
    <property type="entry name" value="EF-HAND SUPERFAMILY PROTEIN"/>
    <property type="match status" value="1"/>
</dbReference>
<keyword evidence="2" id="KW-0106">Calcium</keyword>
<feature type="domain" description="EF-hand" evidence="4">
    <location>
        <begin position="78"/>
        <end position="113"/>
    </location>
</feature>